<accession>A0ABV2QIW7</accession>
<organism evidence="3 4">
    <name type="scientific">Conyzicola nivalis</name>
    <dbReference type="NCBI Taxonomy" id="1477021"/>
    <lineage>
        <taxon>Bacteria</taxon>
        <taxon>Bacillati</taxon>
        <taxon>Actinomycetota</taxon>
        <taxon>Actinomycetes</taxon>
        <taxon>Micrococcales</taxon>
        <taxon>Microbacteriaceae</taxon>
        <taxon>Conyzicola</taxon>
    </lineage>
</organism>
<keyword evidence="2" id="KW-1133">Transmembrane helix</keyword>
<protein>
    <submittedName>
        <fullName evidence="3">Uncharacterized protein</fullName>
    </submittedName>
</protein>
<keyword evidence="2" id="KW-0812">Transmembrane</keyword>
<keyword evidence="2" id="KW-0472">Membrane</keyword>
<reference evidence="3 4" key="1">
    <citation type="submission" date="2024-06" db="EMBL/GenBank/DDBJ databases">
        <title>Sorghum-associated microbial communities from plants grown in Nebraska, USA.</title>
        <authorList>
            <person name="Schachtman D."/>
        </authorList>
    </citation>
    <scope>NUCLEOTIDE SEQUENCE [LARGE SCALE GENOMIC DNA]</scope>
    <source>
        <strain evidence="3 4">2857</strain>
    </source>
</reference>
<gene>
    <name evidence="3" type="ORF">ABIE21_000050</name>
</gene>
<proteinExistence type="predicted"/>
<feature type="transmembrane region" description="Helical" evidence="2">
    <location>
        <begin position="86"/>
        <end position="117"/>
    </location>
</feature>
<evidence type="ECO:0000313" key="4">
    <source>
        <dbReference type="Proteomes" id="UP001549257"/>
    </source>
</evidence>
<dbReference type="EMBL" id="JBEPSJ010000001">
    <property type="protein sequence ID" value="MET4580560.1"/>
    <property type="molecule type" value="Genomic_DNA"/>
</dbReference>
<keyword evidence="4" id="KW-1185">Reference proteome</keyword>
<feature type="transmembrane region" description="Helical" evidence="2">
    <location>
        <begin position="40"/>
        <end position="66"/>
    </location>
</feature>
<feature type="transmembrane region" description="Helical" evidence="2">
    <location>
        <begin position="220"/>
        <end position="240"/>
    </location>
</feature>
<dbReference type="RefSeq" id="WP_354022782.1">
    <property type="nucleotide sequence ID" value="NZ_JBEPSJ010000001.1"/>
</dbReference>
<evidence type="ECO:0000256" key="1">
    <source>
        <dbReference type="SAM" id="MobiDB-lite"/>
    </source>
</evidence>
<feature type="region of interest" description="Disordered" evidence="1">
    <location>
        <begin position="1"/>
        <end position="24"/>
    </location>
</feature>
<evidence type="ECO:0000256" key="2">
    <source>
        <dbReference type="SAM" id="Phobius"/>
    </source>
</evidence>
<comment type="caution">
    <text evidence="3">The sequence shown here is derived from an EMBL/GenBank/DDBJ whole genome shotgun (WGS) entry which is preliminary data.</text>
</comment>
<sequence length="255" mass="26788">MTAPDPATSDDTFDGPALSGGPVTPRTVTPAARALRPFGYLGLSVVWLAITAVVLLLLVAIPAALAGEGPLSEAPGMAALAVDNQWIAALIVVPLFAVIFGTVVFLLAQGSLSLFVLSLVALSRSLRPSFAGEPLTTTRWTGEAIGPVRLGSAPAKYAPVKNMAALSLIPVRRTRFSAFWTAGMLFAFAPSFRVITESAWVGLAYFITVGWVMWPVTGPLAIVLAVVSAALAVFGVWRVIRARRVDTLGWTTQAS</sequence>
<name>A0ABV2QIW7_9MICO</name>
<evidence type="ECO:0000313" key="3">
    <source>
        <dbReference type="EMBL" id="MET4580560.1"/>
    </source>
</evidence>
<dbReference type="Proteomes" id="UP001549257">
    <property type="component" value="Unassembled WGS sequence"/>
</dbReference>